<gene>
    <name evidence="8" type="primary">LOC130508565</name>
</gene>
<proteinExistence type="predicted"/>
<evidence type="ECO:0000313" key="7">
    <source>
        <dbReference type="Proteomes" id="UP000504610"/>
    </source>
</evidence>
<evidence type="ECO:0000256" key="5">
    <source>
        <dbReference type="SAM" id="Phobius"/>
    </source>
</evidence>
<protein>
    <submittedName>
        <fullName evidence="8">Uncharacterized protein At4g04775-like</fullName>
    </submittedName>
</protein>
<dbReference type="RefSeq" id="XP_056860119.1">
    <property type="nucleotide sequence ID" value="XM_057004139.1"/>
</dbReference>
<evidence type="ECO:0000313" key="8">
    <source>
        <dbReference type="RefSeq" id="XP_056860119.1"/>
    </source>
</evidence>
<keyword evidence="5" id="KW-1133">Transmembrane helix</keyword>
<evidence type="ECO:0000256" key="2">
    <source>
        <dbReference type="ARBA" id="ARBA00022771"/>
    </source>
</evidence>
<keyword evidence="2 4" id="KW-0863">Zinc-finger</keyword>
<accession>A0A9W3D8N1</accession>
<dbReference type="GeneID" id="130508565"/>
<evidence type="ECO:0000256" key="4">
    <source>
        <dbReference type="PROSITE-ProRule" id="PRU01343"/>
    </source>
</evidence>
<dbReference type="GO" id="GO:0008270">
    <property type="term" value="F:zinc ion binding"/>
    <property type="evidence" value="ECO:0007669"/>
    <property type="project" value="UniProtKB-KW"/>
</dbReference>
<keyword evidence="5" id="KW-0812">Transmembrane</keyword>
<keyword evidence="5" id="KW-0472">Membrane</keyword>
<name>A0A9W3D8N1_RAPSA</name>
<feature type="transmembrane region" description="Helical" evidence="5">
    <location>
        <begin position="126"/>
        <end position="144"/>
    </location>
</feature>
<evidence type="ECO:0000259" key="6">
    <source>
        <dbReference type="PROSITE" id="PS51999"/>
    </source>
</evidence>
<evidence type="ECO:0000256" key="3">
    <source>
        <dbReference type="ARBA" id="ARBA00022833"/>
    </source>
</evidence>
<sequence>MSSSASSSLSHPVRQTTGIPTRCWCGAKLTTFGAQTKENLFRRFYRCEIGVKRKNEHHLFKWVDEAIVDEINMFDAKHCHLKEDLDSFKMYTTQRLEDQAKKIDQTLLQMKSLTEASTSNTAQSPLMNMAVAAIAIGTMAWLYAKMCN</sequence>
<feature type="domain" description="GRF-type" evidence="6">
    <location>
        <begin position="23"/>
        <end position="66"/>
    </location>
</feature>
<dbReference type="OrthoDB" id="1052477at2759"/>
<dbReference type="Proteomes" id="UP000504610">
    <property type="component" value="Chromosome 2"/>
</dbReference>
<dbReference type="PROSITE" id="PS51999">
    <property type="entry name" value="ZF_GRF"/>
    <property type="match status" value="1"/>
</dbReference>
<dbReference type="InterPro" id="IPR010666">
    <property type="entry name" value="Znf_GRF"/>
</dbReference>
<keyword evidence="3" id="KW-0862">Zinc</keyword>
<reference evidence="8" key="2">
    <citation type="submission" date="2025-08" db="UniProtKB">
        <authorList>
            <consortium name="RefSeq"/>
        </authorList>
    </citation>
    <scope>IDENTIFICATION</scope>
    <source>
        <tissue evidence="8">Leaf</tissue>
    </source>
</reference>
<reference evidence="7" key="1">
    <citation type="journal article" date="2019" name="Database">
        <title>The radish genome database (RadishGD): an integrated information resource for radish genomics.</title>
        <authorList>
            <person name="Yu H.J."/>
            <person name="Baek S."/>
            <person name="Lee Y.J."/>
            <person name="Cho A."/>
            <person name="Mun J.H."/>
        </authorList>
    </citation>
    <scope>NUCLEOTIDE SEQUENCE [LARGE SCALE GENOMIC DNA]</scope>
    <source>
        <strain evidence="7">cv. WK10039</strain>
    </source>
</reference>
<dbReference type="AlphaFoldDB" id="A0A9W3D8N1"/>
<keyword evidence="1" id="KW-0479">Metal-binding</keyword>
<organism evidence="7 8">
    <name type="scientific">Raphanus sativus</name>
    <name type="common">Radish</name>
    <name type="synonym">Raphanus raphanistrum var. sativus</name>
    <dbReference type="NCBI Taxonomy" id="3726"/>
    <lineage>
        <taxon>Eukaryota</taxon>
        <taxon>Viridiplantae</taxon>
        <taxon>Streptophyta</taxon>
        <taxon>Embryophyta</taxon>
        <taxon>Tracheophyta</taxon>
        <taxon>Spermatophyta</taxon>
        <taxon>Magnoliopsida</taxon>
        <taxon>eudicotyledons</taxon>
        <taxon>Gunneridae</taxon>
        <taxon>Pentapetalae</taxon>
        <taxon>rosids</taxon>
        <taxon>malvids</taxon>
        <taxon>Brassicales</taxon>
        <taxon>Brassicaceae</taxon>
        <taxon>Brassiceae</taxon>
        <taxon>Raphanus</taxon>
    </lineage>
</organism>
<keyword evidence="7" id="KW-1185">Reference proteome</keyword>
<evidence type="ECO:0000256" key="1">
    <source>
        <dbReference type="ARBA" id="ARBA00022723"/>
    </source>
</evidence>
<dbReference type="KEGG" id="rsz:130508565"/>
<dbReference type="PANTHER" id="PTHR33248">
    <property type="entry name" value="ZINC ION-BINDING PROTEIN"/>
    <property type="match status" value="1"/>
</dbReference>